<dbReference type="Gene3D" id="1.10.287.110">
    <property type="entry name" value="DnaJ domain"/>
    <property type="match status" value="1"/>
</dbReference>
<keyword evidence="1" id="KW-0143">Chaperone</keyword>
<keyword evidence="3" id="KW-0238">DNA-binding</keyword>
<organism evidence="3 4">
    <name type="scientific">Novosphingobium kunmingense</name>
    <dbReference type="NCBI Taxonomy" id="1211806"/>
    <lineage>
        <taxon>Bacteria</taxon>
        <taxon>Pseudomonadati</taxon>
        <taxon>Pseudomonadota</taxon>
        <taxon>Alphaproteobacteria</taxon>
        <taxon>Sphingomonadales</taxon>
        <taxon>Sphingomonadaceae</taxon>
        <taxon>Novosphingobium</taxon>
    </lineage>
</organism>
<dbReference type="Proteomes" id="UP000232587">
    <property type="component" value="Unassembled WGS sequence"/>
</dbReference>
<dbReference type="InterPro" id="IPR001623">
    <property type="entry name" value="DnaJ_domain"/>
</dbReference>
<dbReference type="SMART" id="SM00271">
    <property type="entry name" value="DnaJ"/>
    <property type="match status" value="1"/>
</dbReference>
<dbReference type="GO" id="GO:0003677">
    <property type="term" value="F:DNA binding"/>
    <property type="evidence" value="ECO:0007669"/>
    <property type="project" value="UniProtKB-KW"/>
</dbReference>
<accession>A0A2N0I3U2</accession>
<dbReference type="SUPFAM" id="SSF46565">
    <property type="entry name" value="Chaperone J-domain"/>
    <property type="match status" value="1"/>
</dbReference>
<comment type="caution">
    <text evidence="3">The sequence shown here is derived from an EMBL/GenBank/DDBJ whole genome shotgun (WGS) entry which is preliminary data.</text>
</comment>
<protein>
    <submittedName>
        <fullName evidence="3">Curved DNA-binding protein</fullName>
    </submittedName>
</protein>
<sequence length="223" mass="25442">MKRRVVLYHNIVVRPRNAFPFAAPAYTIRTAPGGNGMPDREPFVDFYEVLQVNPHSDLKIIESAYKHLAKIYHPDHDQTADVDRFSAVIEAWNVLKFPEKRARYDEIYRLHHGHPEKPVDEQLVSADVALGDAALQRNILMYLYKARRENFRGNGVGAYALQEHFGCSDDAFDFHVWYLRSKGFLEVTEAGTLAITVEGVDHVIALHQPVQPQRLVTDQSPHG</sequence>
<dbReference type="CDD" id="cd06257">
    <property type="entry name" value="DnaJ"/>
    <property type="match status" value="1"/>
</dbReference>
<dbReference type="EMBL" id="PHUF01000002">
    <property type="protein sequence ID" value="PKB25868.1"/>
    <property type="molecule type" value="Genomic_DNA"/>
</dbReference>
<reference evidence="3 4" key="1">
    <citation type="submission" date="2017-11" db="EMBL/GenBank/DDBJ databases">
        <title>Genomic Encyclopedia of Type Strains, Phase III (KMG-III): the genomes of soil and plant-associated and newly described type strains.</title>
        <authorList>
            <person name="Whitman W."/>
        </authorList>
    </citation>
    <scope>NUCLEOTIDE SEQUENCE [LARGE SCALE GENOMIC DNA]</scope>
    <source>
        <strain evidence="3 4">CGMCC 1.12274</strain>
    </source>
</reference>
<dbReference type="PANTHER" id="PTHR44145">
    <property type="entry name" value="DNAJ HOMOLOG SUBFAMILY A MEMBER 3, MITOCHONDRIAL"/>
    <property type="match status" value="1"/>
</dbReference>
<proteinExistence type="predicted"/>
<dbReference type="InterPro" id="IPR036869">
    <property type="entry name" value="J_dom_sf"/>
</dbReference>
<evidence type="ECO:0000313" key="4">
    <source>
        <dbReference type="Proteomes" id="UP000232587"/>
    </source>
</evidence>
<feature type="domain" description="J" evidence="2">
    <location>
        <begin position="45"/>
        <end position="108"/>
    </location>
</feature>
<dbReference type="PROSITE" id="PS50076">
    <property type="entry name" value="DNAJ_2"/>
    <property type="match status" value="1"/>
</dbReference>
<gene>
    <name evidence="3" type="ORF">B0I00_1075</name>
</gene>
<evidence type="ECO:0000256" key="1">
    <source>
        <dbReference type="ARBA" id="ARBA00023186"/>
    </source>
</evidence>
<dbReference type="PANTHER" id="PTHR44145:SF3">
    <property type="entry name" value="DNAJ HOMOLOG SUBFAMILY A MEMBER 3, MITOCHONDRIAL"/>
    <property type="match status" value="1"/>
</dbReference>
<evidence type="ECO:0000313" key="3">
    <source>
        <dbReference type="EMBL" id="PKB25868.1"/>
    </source>
</evidence>
<dbReference type="InterPro" id="IPR051938">
    <property type="entry name" value="Apopto_cytoskel_mod"/>
</dbReference>
<evidence type="ECO:0000259" key="2">
    <source>
        <dbReference type="PROSITE" id="PS50076"/>
    </source>
</evidence>
<keyword evidence="4" id="KW-1185">Reference proteome</keyword>
<dbReference type="AlphaFoldDB" id="A0A2N0I3U2"/>
<dbReference type="Pfam" id="PF00226">
    <property type="entry name" value="DnaJ"/>
    <property type="match status" value="1"/>
</dbReference>
<name>A0A2N0I3U2_9SPHN</name>